<feature type="domain" description="CheW-like" evidence="1">
    <location>
        <begin position="183"/>
        <end position="325"/>
    </location>
</feature>
<dbReference type="SUPFAM" id="SSF50341">
    <property type="entry name" value="CheW-like"/>
    <property type="match status" value="3"/>
</dbReference>
<evidence type="ECO:0000313" key="2">
    <source>
        <dbReference type="EMBL" id="MBC9785292.1"/>
    </source>
</evidence>
<dbReference type="PROSITE" id="PS50851">
    <property type="entry name" value="CHEW"/>
    <property type="match status" value="3"/>
</dbReference>
<dbReference type="InterPro" id="IPR036061">
    <property type="entry name" value="CheW-like_dom_sf"/>
</dbReference>
<feature type="domain" description="CheW-like" evidence="1">
    <location>
        <begin position="14"/>
        <end position="156"/>
    </location>
</feature>
<dbReference type="PANTHER" id="PTHR22617:SF23">
    <property type="entry name" value="CHEMOTAXIS PROTEIN CHEW"/>
    <property type="match status" value="1"/>
</dbReference>
<evidence type="ECO:0000313" key="3">
    <source>
        <dbReference type="Proteomes" id="UP000617402"/>
    </source>
</evidence>
<evidence type="ECO:0000259" key="1">
    <source>
        <dbReference type="PROSITE" id="PS50851"/>
    </source>
</evidence>
<dbReference type="Proteomes" id="UP000617402">
    <property type="component" value="Unassembled WGS sequence"/>
</dbReference>
<proteinExistence type="predicted"/>
<dbReference type="Gene3D" id="2.40.50.180">
    <property type="entry name" value="CheA-289, Domain 4"/>
    <property type="match status" value="3"/>
</dbReference>
<reference evidence="2 3" key="1">
    <citation type="submission" date="2020-07" db="EMBL/GenBank/DDBJ databases">
        <title>Draft whole-genome sequence of Heliobacterium chlorum DSM 3682, type strain.</title>
        <authorList>
            <person name="Kyndt J.A."/>
            <person name="Meyer T.E."/>
            <person name="Imhoff J.F."/>
        </authorList>
    </citation>
    <scope>NUCLEOTIDE SEQUENCE [LARGE SCALE GENOMIC DNA]</scope>
    <source>
        <strain evidence="2 3">DSM 3682</strain>
    </source>
</reference>
<dbReference type="Pfam" id="PF01584">
    <property type="entry name" value="CheW"/>
    <property type="match status" value="3"/>
</dbReference>
<keyword evidence="3" id="KW-1185">Reference proteome</keyword>
<name>A0ABR7T4Y9_HELCL</name>
<accession>A0ABR7T4Y9</accession>
<dbReference type="InterPro" id="IPR039315">
    <property type="entry name" value="CheW"/>
</dbReference>
<dbReference type="RefSeq" id="WP_188040757.1">
    <property type="nucleotide sequence ID" value="NZ_JACVHF010000012.1"/>
</dbReference>
<dbReference type="SMART" id="SM00260">
    <property type="entry name" value="CheW"/>
    <property type="match status" value="3"/>
</dbReference>
<feature type="domain" description="CheW-like" evidence="1">
    <location>
        <begin position="350"/>
        <end position="492"/>
    </location>
</feature>
<comment type="caution">
    <text evidence="2">The sequence shown here is derived from an EMBL/GenBank/DDBJ whole genome shotgun (WGS) entry which is preliminary data.</text>
</comment>
<organism evidence="2 3">
    <name type="scientific">Heliobacterium chlorum</name>
    <dbReference type="NCBI Taxonomy" id="2698"/>
    <lineage>
        <taxon>Bacteria</taxon>
        <taxon>Bacillati</taxon>
        <taxon>Bacillota</taxon>
        <taxon>Clostridia</taxon>
        <taxon>Eubacteriales</taxon>
        <taxon>Heliobacteriaceae</taxon>
        <taxon>Heliobacterium</taxon>
    </lineage>
</organism>
<sequence>MTIADTTRAGGLSERQLVTFHLGHEEFGADIMNVREIIRFTEVTKIPQAPDYVEGVCNLRGTILPIIDGRCRFGMDKRQRDENTRVLVVDVSGRVTGIVVDRVSEVLRVAASDIEPPPPVIRSEAVKYLDGVVKLNQGKRLIMALNLEQVLTVEQADELIEEAHAAASAAAVGGTGIKAELEEDQLVTFLLGREEYAFDIMHVKEIIRVPEITAVPNLTPYLEGVVSIRNQLLPIVNMRSFFHMQDKALTDQSRVIIVDLGHLTAGFRVDRVQEVIRVPRSIIEPPPPIFLSGEAEQIRGVAKLNKGTRLLMCLNASNLLSTDMVRELMEDSEEAREVVEAGNLARAIEEEQLVAFRLGNEEFAIQITDVQEINRMTQVTQMPGAPHYIEGLVNLRGNIIPALNLRRRFHMEERTRDDASRIVIVDVNNRKTGIIVDSVSEVLRFDRSLVETTPRILSEAIDTEYIRGVAKLNDGKRMVMILELDRVLQLEN</sequence>
<dbReference type="EMBL" id="JACVHF010000012">
    <property type="protein sequence ID" value="MBC9785292.1"/>
    <property type="molecule type" value="Genomic_DNA"/>
</dbReference>
<dbReference type="Gene3D" id="2.30.30.40">
    <property type="entry name" value="SH3 Domains"/>
    <property type="match status" value="3"/>
</dbReference>
<dbReference type="CDD" id="cd00732">
    <property type="entry name" value="CheW"/>
    <property type="match status" value="2"/>
</dbReference>
<dbReference type="PANTHER" id="PTHR22617">
    <property type="entry name" value="CHEMOTAXIS SENSOR HISTIDINE KINASE-RELATED"/>
    <property type="match status" value="1"/>
</dbReference>
<protein>
    <submittedName>
        <fullName evidence="2">Chemotaxis protein CheW</fullName>
    </submittedName>
</protein>
<gene>
    <name evidence="2" type="ORF">H1S01_12310</name>
</gene>
<dbReference type="InterPro" id="IPR002545">
    <property type="entry name" value="CheW-lke_dom"/>
</dbReference>